<reference evidence="4 5" key="1">
    <citation type="journal article" date="2018" name="Proc. Natl. Acad. Sci. U.S.A.">
        <title>Draft genome sequence of Camellia sinensis var. sinensis provides insights into the evolution of the tea genome and tea quality.</title>
        <authorList>
            <person name="Wei C."/>
            <person name="Yang H."/>
            <person name="Wang S."/>
            <person name="Zhao J."/>
            <person name="Liu C."/>
            <person name="Gao L."/>
            <person name="Xia E."/>
            <person name="Lu Y."/>
            <person name="Tai Y."/>
            <person name="She G."/>
            <person name="Sun J."/>
            <person name="Cao H."/>
            <person name="Tong W."/>
            <person name="Gao Q."/>
            <person name="Li Y."/>
            <person name="Deng W."/>
            <person name="Jiang X."/>
            <person name="Wang W."/>
            <person name="Chen Q."/>
            <person name="Zhang S."/>
            <person name="Li H."/>
            <person name="Wu J."/>
            <person name="Wang P."/>
            <person name="Li P."/>
            <person name="Shi C."/>
            <person name="Zheng F."/>
            <person name="Jian J."/>
            <person name="Huang B."/>
            <person name="Shan D."/>
            <person name="Shi M."/>
            <person name="Fang C."/>
            <person name="Yue Y."/>
            <person name="Li F."/>
            <person name="Li D."/>
            <person name="Wei S."/>
            <person name="Han B."/>
            <person name="Jiang C."/>
            <person name="Yin Y."/>
            <person name="Xia T."/>
            <person name="Zhang Z."/>
            <person name="Bennetzen J.L."/>
            <person name="Zhao S."/>
            <person name="Wan X."/>
        </authorList>
    </citation>
    <scope>NUCLEOTIDE SEQUENCE [LARGE SCALE GENOMIC DNA]</scope>
    <source>
        <strain evidence="5">cv. Shuchazao</strain>
        <tissue evidence="4">Leaf</tissue>
    </source>
</reference>
<evidence type="ECO:0000256" key="1">
    <source>
        <dbReference type="ARBA" id="ARBA00022741"/>
    </source>
</evidence>
<evidence type="ECO:0000256" key="2">
    <source>
        <dbReference type="ARBA" id="ARBA00022840"/>
    </source>
</evidence>
<evidence type="ECO:0008006" key="6">
    <source>
        <dbReference type="Google" id="ProtNLM"/>
    </source>
</evidence>
<dbReference type="STRING" id="542762.A0A4S4DCM4"/>
<dbReference type="GO" id="GO:0016301">
    <property type="term" value="F:kinase activity"/>
    <property type="evidence" value="ECO:0007669"/>
    <property type="project" value="TreeGrafter"/>
</dbReference>
<dbReference type="PANTHER" id="PTHR46008:SF2">
    <property type="entry name" value="LEAF RUST 10 DISEASE-RESISTANCE LOCUS RECEPTOR-LIKE PROTEIN KINASE-LIKE 1.4"/>
    <property type="match status" value="1"/>
</dbReference>
<name>A0A4S4DCM4_CAMSN</name>
<gene>
    <name evidence="4" type="ORF">TEA_016428</name>
</gene>
<feature type="compositionally biased region" description="Polar residues" evidence="3">
    <location>
        <begin position="81"/>
        <end position="95"/>
    </location>
</feature>
<sequence length="124" mass="13880">MPAVDVSRHRHEINLANLALNRIQNHAFNELIDPSLGFKSDSSIERMTTMVAEVAFQCLQLEKELRPTMDEVLESLKEIQGSKNENSGEQVLSNTRPPPLPEGDDIELLKNSKEPSSPNSVTDR</sequence>
<dbReference type="AlphaFoldDB" id="A0A4S4DCM4"/>
<dbReference type="Proteomes" id="UP000306102">
    <property type="component" value="Unassembled WGS sequence"/>
</dbReference>
<feature type="compositionally biased region" description="Polar residues" evidence="3">
    <location>
        <begin position="114"/>
        <end position="124"/>
    </location>
</feature>
<dbReference type="Gene3D" id="1.10.510.10">
    <property type="entry name" value="Transferase(Phosphotransferase) domain 1"/>
    <property type="match status" value="1"/>
</dbReference>
<keyword evidence="2" id="KW-0067">ATP-binding</keyword>
<protein>
    <recommendedName>
        <fullName evidence="6">Serine-threonine/tyrosine-protein kinase catalytic domain-containing protein</fullName>
    </recommendedName>
</protein>
<evidence type="ECO:0000256" key="3">
    <source>
        <dbReference type="SAM" id="MobiDB-lite"/>
    </source>
</evidence>
<accession>A0A4S4DCM4</accession>
<feature type="region of interest" description="Disordered" evidence="3">
    <location>
        <begin position="78"/>
        <end position="124"/>
    </location>
</feature>
<keyword evidence="1" id="KW-0547">Nucleotide-binding</keyword>
<dbReference type="EMBL" id="SDRB02011955">
    <property type="protein sequence ID" value="THF99405.1"/>
    <property type="molecule type" value="Genomic_DNA"/>
</dbReference>
<dbReference type="PANTHER" id="PTHR46008">
    <property type="entry name" value="LEAF RUST 10 DISEASE-RESISTANCE LOCUS RECEPTOR-LIKE PROTEIN KINASE-LIKE 1.4"/>
    <property type="match status" value="1"/>
</dbReference>
<dbReference type="GO" id="GO:0005524">
    <property type="term" value="F:ATP binding"/>
    <property type="evidence" value="ECO:0007669"/>
    <property type="project" value="UniProtKB-KW"/>
</dbReference>
<keyword evidence="5" id="KW-1185">Reference proteome</keyword>
<evidence type="ECO:0000313" key="4">
    <source>
        <dbReference type="EMBL" id="THF99405.1"/>
    </source>
</evidence>
<comment type="caution">
    <text evidence="4">The sequence shown here is derived from an EMBL/GenBank/DDBJ whole genome shotgun (WGS) entry which is preliminary data.</text>
</comment>
<organism evidence="4 5">
    <name type="scientific">Camellia sinensis var. sinensis</name>
    <name type="common">China tea</name>
    <dbReference type="NCBI Taxonomy" id="542762"/>
    <lineage>
        <taxon>Eukaryota</taxon>
        <taxon>Viridiplantae</taxon>
        <taxon>Streptophyta</taxon>
        <taxon>Embryophyta</taxon>
        <taxon>Tracheophyta</taxon>
        <taxon>Spermatophyta</taxon>
        <taxon>Magnoliopsida</taxon>
        <taxon>eudicotyledons</taxon>
        <taxon>Gunneridae</taxon>
        <taxon>Pentapetalae</taxon>
        <taxon>asterids</taxon>
        <taxon>Ericales</taxon>
        <taxon>Theaceae</taxon>
        <taxon>Camellia</taxon>
    </lineage>
</organism>
<proteinExistence type="predicted"/>
<evidence type="ECO:0000313" key="5">
    <source>
        <dbReference type="Proteomes" id="UP000306102"/>
    </source>
</evidence>